<keyword evidence="3" id="KW-0238">DNA-binding</keyword>
<keyword evidence="4" id="KW-0804">Transcription</keyword>
<evidence type="ECO:0000313" key="9">
    <source>
        <dbReference type="Proteomes" id="UP000515163"/>
    </source>
</evidence>
<comment type="subcellular location">
    <subcellularLocation>
        <location evidence="1">Nucleus</location>
    </subcellularLocation>
</comment>
<accession>A0A6P8J6J5</accession>
<dbReference type="GO" id="GO:0000981">
    <property type="term" value="F:DNA-binding transcription factor activity, RNA polymerase II-specific"/>
    <property type="evidence" value="ECO:0007669"/>
    <property type="project" value="TreeGrafter"/>
</dbReference>
<sequence length="267" mass="30593">MTSYQLAGGTASQDDTFEDPANNIDCSTSPESDRDRERRLRREIANSNERRRMQSINSGFQALRMLIPNAEGEKLSKAAILQQTSEYIFSLEQDKTRLLQQNTTLKRILSHCERKGQTKSEDSRLPCKRLRRASDTENTDQARAIPNNTIKSSTKDENDNNITEDSLLEDLQKELIDLRCQLEKERRLRISLEEQKQKFEADLNELKSKSHHNSNKALAATRQNLDTIVQAIKHLEGDGLECDETPIKFKSDVLGNNSEFTSRRLIV</sequence>
<keyword evidence="6" id="KW-0175">Coiled coil</keyword>
<evidence type="ECO:0000256" key="1">
    <source>
        <dbReference type="ARBA" id="ARBA00004123"/>
    </source>
</evidence>
<dbReference type="GO" id="GO:0005634">
    <property type="term" value="C:nucleus"/>
    <property type="evidence" value="ECO:0007669"/>
    <property type="project" value="UniProtKB-SubCell"/>
</dbReference>
<reference evidence="10" key="1">
    <citation type="submission" date="2025-08" db="UniProtKB">
        <authorList>
            <consortium name="RefSeq"/>
        </authorList>
    </citation>
    <scope>IDENTIFICATION</scope>
    <source>
        <tissue evidence="10">Tentacle</tissue>
    </source>
</reference>
<dbReference type="PANTHER" id="PTHR15741:SF27">
    <property type="entry name" value="TRANSCRIPTION FACTOR AP-4"/>
    <property type="match status" value="1"/>
</dbReference>
<dbReference type="Gene3D" id="4.10.280.10">
    <property type="entry name" value="Helix-loop-helix DNA-binding domain"/>
    <property type="match status" value="1"/>
</dbReference>
<evidence type="ECO:0000313" key="10">
    <source>
        <dbReference type="RefSeq" id="XP_031573513.1"/>
    </source>
</evidence>
<organism evidence="9 10">
    <name type="scientific">Actinia tenebrosa</name>
    <name type="common">Australian red waratah sea anemone</name>
    <dbReference type="NCBI Taxonomy" id="6105"/>
    <lineage>
        <taxon>Eukaryota</taxon>
        <taxon>Metazoa</taxon>
        <taxon>Cnidaria</taxon>
        <taxon>Anthozoa</taxon>
        <taxon>Hexacorallia</taxon>
        <taxon>Actiniaria</taxon>
        <taxon>Actiniidae</taxon>
        <taxon>Actinia</taxon>
    </lineage>
</organism>
<keyword evidence="9" id="KW-1185">Reference proteome</keyword>
<name>A0A6P8J6J5_ACTTE</name>
<evidence type="ECO:0000256" key="2">
    <source>
        <dbReference type="ARBA" id="ARBA00023015"/>
    </source>
</evidence>
<gene>
    <name evidence="10" type="primary">LOC116307405</name>
</gene>
<evidence type="ECO:0000256" key="5">
    <source>
        <dbReference type="ARBA" id="ARBA00023242"/>
    </source>
</evidence>
<proteinExistence type="predicted"/>
<dbReference type="CDD" id="cd11419">
    <property type="entry name" value="bHLHzip_TFAP4"/>
    <property type="match status" value="1"/>
</dbReference>
<keyword evidence="2" id="KW-0805">Transcription regulation</keyword>
<dbReference type="KEGG" id="aten:116307405"/>
<evidence type="ECO:0000256" key="3">
    <source>
        <dbReference type="ARBA" id="ARBA00023125"/>
    </source>
</evidence>
<dbReference type="InterPro" id="IPR011598">
    <property type="entry name" value="bHLH_dom"/>
</dbReference>
<evidence type="ECO:0000256" key="7">
    <source>
        <dbReference type="SAM" id="MobiDB-lite"/>
    </source>
</evidence>
<feature type="domain" description="BHLH" evidence="8">
    <location>
        <begin position="40"/>
        <end position="91"/>
    </location>
</feature>
<keyword evidence="5" id="KW-0539">Nucleus</keyword>
<evidence type="ECO:0000259" key="8">
    <source>
        <dbReference type="PROSITE" id="PS50888"/>
    </source>
</evidence>
<dbReference type="SUPFAM" id="SSF47459">
    <property type="entry name" value="HLH, helix-loop-helix DNA-binding domain"/>
    <property type="match status" value="1"/>
</dbReference>
<dbReference type="PANTHER" id="PTHR15741">
    <property type="entry name" value="BASIC HELIX-LOOP-HELIX ZIP TRANSCRIPTION FACTOR"/>
    <property type="match status" value="1"/>
</dbReference>
<dbReference type="OrthoDB" id="10029128at2759"/>
<dbReference type="AlphaFoldDB" id="A0A6P8J6J5"/>
<dbReference type="Proteomes" id="UP000515163">
    <property type="component" value="Unplaced"/>
</dbReference>
<evidence type="ECO:0000256" key="4">
    <source>
        <dbReference type="ARBA" id="ARBA00023163"/>
    </source>
</evidence>
<dbReference type="InParanoid" id="A0A6P8J6J5"/>
<feature type="coiled-coil region" evidence="6">
    <location>
        <begin position="168"/>
        <end position="209"/>
    </location>
</feature>
<dbReference type="PROSITE" id="PS50888">
    <property type="entry name" value="BHLH"/>
    <property type="match status" value="1"/>
</dbReference>
<evidence type="ECO:0000256" key="6">
    <source>
        <dbReference type="SAM" id="Coils"/>
    </source>
</evidence>
<feature type="region of interest" description="Disordered" evidence="7">
    <location>
        <begin position="133"/>
        <end position="161"/>
    </location>
</feature>
<dbReference type="SMART" id="SM00353">
    <property type="entry name" value="HLH"/>
    <property type="match status" value="1"/>
</dbReference>
<protein>
    <submittedName>
        <fullName evidence="10">Transcription factor AP-4-like isoform X1</fullName>
    </submittedName>
</protein>
<feature type="compositionally biased region" description="Polar residues" evidence="7">
    <location>
        <begin position="1"/>
        <end position="14"/>
    </location>
</feature>
<dbReference type="InterPro" id="IPR036638">
    <property type="entry name" value="HLH_DNA-bd_sf"/>
</dbReference>
<dbReference type="FunCoup" id="A0A6P8J6J5">
    <property type="interactions" value="2265"/>
</dbReference>
<dbReference type="GeneID" id="116307405"/>
<dbReference type="GO" id="GO:0046983">
    <property type="term" value="F:protein dimerization activity"/>
    <property type="evidence" value="ECO:0007669"/>
    <property type="project" value="InterPro"/>
</dbReference>
<feature type="region of interest" description="Disordered" evidence="7">
    <location>
        <begin position="1"/>
        <end position="37"/>
    </location>
</feature>
<dbReference type="GO" id="GO:0000978">
    <property type="term" value="F:RNA polymerase II cis-regulatory region sequence-specific DNA binding"/>
    <property type="evidence" value="ECO:0007669"/>
    <property type="project" value="TreeGrafter"/>
</dbReference>
<dbReference type="InterPro" id="IPR052207">
    <property type="entry name" value="Max-like/E-box_TFs"/>
</dbReference>
<dbReference type="RefSeq" id="XP_031573513.1">
    <property type="nucleotide sequence ID" value="XM_031717653.1"/>
</dbReference>
<dbReference type="Pfam" id="PF00010">
    <property type="entry name" value="HLH"/>
    <property type="match status" value="1"/>
</dbReference>